<organism evidence="3 4">
    <name type="scientific">Conoideocrella luteorostrata</name>
    <dbReference type="NCBI Taxonomy" id="1105319"/>
    <lineage>
        <taxon>Eukaryota</taxon>
        <taxon>Fungi</taxon>
        <taxon>Dikarya</taxon>
        <taxon>Ascomycota</taxon>
        <taxon>Pezizomycotina</taxon>
        <taxon>Sordariomycetes</taxon>
        <taxon>Hypocreomycetidae</taxon>
        <taxon>Hypocreales</taxon>
        <taxon>Clavicipitaceae</taxon>
        <taxon>Conoideocrella</taxon>
    </lineage>
</organism>
<comment type="caution">
    <text evidence="3">The sequence shown here is derived from an EMBL/GenBank/DDBJ whole genome shotgun (WGS) entry which is preliminary data.</text>
</comment>
<dbReference type="PANTHER" id="PTHR42059">
    <property type="entry name" value="TNT DOMAIN-CONTAINING PROTEIN"/>
    <property type="match status" value="1"/>
</dbReference>
<protein>
    <recommendedName>
        <fullName evidence="2">TNT domain-containing protein</fullName>
    </recommendedName>
</protein>
<dbReference type="PANTHER" id="PTHR42059:SF1">
    <property type="entry name" value="TNT DOMAIN-CONTAINING PROTEIN"/>
    <property type="match status" value="1"/>
</dbReference>
<name>A0AAJ0CUJ3_9HYPO</name>
<dbReference type="AlphaFoldDB" id="A0AAJ0CUJ3"/>
<dbReference type="Pfam" id="PF14021">
    <property type="entry name" value="TNT"/>
    <property type="match status" value="1"/>
</dbReference>
<dbReference type="EMBL" id="JASWJB010000042">
    <property type="protein sequence ID" value="KAK2606338.1"/>
    <property type="molecule type" value="Genomic_DNA"/>
</dbReference>
<sequence length="229" mass="25196">MQTLLILLSSILCFAKLPLAAPFQPSHFECEGTAFAKEKIGYYFCGDERLGPLLLGSKATEGDVSAEATVLDCMLKGYDRLGGMPAGALISNFTSEKRWLYPRDNGFATTNGKLDIYNMTLEAGLYVDRFGPETGSFLSPVSTSYGARAIPPENLNPYPHWPPAKDRFNNYHVYVVKEDFNVTAGRIAPWFGQPGGGRQFWTKRVGIISSLLASGKLERVAANEIPRQC</sequence>
<feature type="signal peptide" evidence="1">
    <location>
        <begin position="1"/>
        <end position="20"/>
    </location>
</feature>
<reference evidence="3" key="1">
    <citation type="submission" date="2023-06" db="EMBL/GenBank/DDBJ databases">
        <title>Conoideocrella luteorostrata (Hypocreales: Clavicipitaceae), a potential biocontrol fungus for elongate hemlock scale in United States Christmas tree production areas.</title>
        <authorList>
            <person name="Barrett H."/>
            <person name="Lovett B."/>
            <person name="Macias A.M."/>
            <person name="Stajich J.E."/>
            <person name="Kasson M.T."/>
        </authorList>
    </citation>
    <scope>NUCLEOTIDE SEQUENCE</scope>
    <source>
        <strain evidence="3">ARSEF 14590</strain>
    </source>
</reference>
<evidence type="ECO:0000313" key="3">
    <source>
        <dbReference type="EMBL" id="KAK2606338.1"/>
    </source>
</evidence>
<keyword evidence="4" id="KW-1185">Reference proteome</keyword>
<feature type="chain" id="PRO_5042509316" description="TNT domain-containing protein" evidence="1">
    <location>
        <begin position="21"/>
        <end position="229"/>
    </location>
</feature>
<dbReference type="InterPro" id="IPR025331">
    <property type="entry name" value="TNT"/>
</dbReference>
<evidence type="ECO:0000256" key="1">
    <source>
        <dbReference type="SAM" id="SignalP"/>
    </source>
</evidence>
<keyword evidence="1" id="KW-0732">Signal</keyword>
<dbReference type="InterPro" id="IPR053024">
    <property type="entry name" value="Fungal_surface_NADase"/>
</dbReference>
<dbReference type="GO" id="GO:0050135">
    <property type="term" value="F:NADP+ nucleosidase activity"/>
    <property type="evidence" value="ECO:0007669"/>
    <property type="project" value="InterPro"/>
</dbReference>
<evidence type="ECO:0000259" key="2">
    <source>
        <dbReference type="Pfam" id="PF14021"/>
    </source>
</evidence>
<evidence type="ECO:0000313" key="4">
    <source>
        <dbReference type="Proteomes" id="UP001251528"/>
    </source>
</evidence>
<accession>A0AAJ0CUJ3</accession>
<proteinExistence type="predicted"/>
<dbReference type="Proteomes" id="UP001251528">
    <property type="component" value="Unassembled WGS sequence"/>
</dbReference>
<feature type="domain" description="TNT" evidence="2">
    <location>
        <begin position="120"/>
        <end position="220"/>
    </location>
</feature>
<gene>
    <name evidence="3" type="ORF">QQS21_003269</name>
</gene>